<feature type="domain" description="Fe-containing alcohol dehydrogenase-like C-terminal" evidence="3">
    <location>
        <begin position="189"/>
        <end position="384"/>
    </location>
</feature>
<gene>
    <name evidence="4" type="ORF">IAD15_03745</name>
</gene>
<accession>A0A9D1HNT9</accession>
<dbReference type="Proteomes" id="UP000824175">
    <property type="component" value="Unassembled WGS sequence"/>
</dbReference>
<dbReference type="Pfam" id="PF25137">
    <property type="entry name" value="ADH_Fe_C"/>
    <property type="match status" value="1"/>
</dbReference>
<organism evidence="4 5">
    <name type="scientific">Candidatus Fimiplasma intestinipullorum</name>
    <dbReference type="NCBI Taxonomy" id="2840825"/>
    <lineage>
        <taxon>Bacteria</taxon>
        <taxon>Bacillati</taxon>
        <taxon>Bacillota</taxon>
        <taxon>Clostridia</taxon>
        <taxon>Eubacteriales</taxon>
        <taxon>Candidatus Fimiplasma</taxon>
    </lineage>
</organism>
<name>A0A9D1HNT9_9FIRM</name>
<dbReference type="FunFam" id="3.40.50.1970:FF:000003">
    <property type="entry name" value="Alcohol dehydrogenase, iron-containing"/>
    <property type="match status" value="1"/>
</dbReference>
<dbReference type="AlphaFoldDB" id="A0A9D1HNT9"/>
<dbReference type="InterPro" id="IPR044731">
    <property type="entry name" value="BDH-like"/>
</dbReference>
<keyword evidence="1" id="KW-0560">Oxidoreductase</keyword>
<protein>
    <submittedName>
        <fullName evidence="4">Iron-containing alcohol dehydrogenase</fullName>
    </submittedName>
</protein>
<dbReference type="PANTHER" id="PTHR43633:SF1">
    <property type="entry name" value="ALCOHOL DEHYDROGENASE YQHD"/>
    <property type="match status" value="1"/>
</dbReference>
<dbReference type="GO" id="GO:0008106">
    <property type="term" value="F:alcohol dehydrogenase (NADP+) activity"/>
    <property type="evidence" value="ECO:0007669"/>
    <property type="project" value="TreeGrafter"/>
</dbReference>
<reference evidence="4" key="1">
    <citation type="submission" date="2020-10" db="EMBL/GenBank/DDBJ databases">
        <authorList>
            <person name="Gilroy R."/>
        </authorList>
    </citation>
    <scope>NUCLEOTIDE SEQUENCE</scope>
    <source>
        <strain evidence="4">CHK195-11698</strain>
    </source>
</reference>
<dbReference type="PROSITE" id="PS00913">
    <property type="entry name" value="ADH_IRON_1"/>
    <property type="match status" value="1"/>
</dbReference>
<feature type="domain" description="Alcohol dehydrogenase iron-type/glycerol dehydrogenase GldA" evidence="2">
    <location>
        <begin position="11"/>
        <end position="177"/>
    </location>
</feature>
<evidence type="ECO:0000313" key="5">
    <source>
        <dbReference type="Proteomes" id="UP000824175"/>
    </source>
</evidence>
<dbReference type="SUPFAM" id="SSF56796">
    <property type="entry name" value="Dehydroquinate synthase-like"/>
    <property type="match status" value="1"/>
</dbReference>
<dbReference type="GO" id="GO:0046872">
    <property type="term" value="F:metal ion binding"/>
    <property type="evidence" value="ECO:0007669"/>
    <property type="project" value="InterPro"/>
</dbReference>
<dbReference type="CDD" id="cd08187">
    <property type="entry name" value="BDH"/>
    <property type="match status" value="1"/>
</dbReference>
<dbReference type="PANTHER" id="PTHR43633">
    <property type="entry name" value="ALCOHOL DEHYDROGENASE YQHD"/>
    <property type="match status" value="1"/>
</dbReference>
<evidence type="ECO:0000256" key="1">
    <source>
        <dbReference type="ARBA" id="ARBA00023002"/>
    </source>
</evidence>
<dbReference type="Pfam" id="PF00465">
    <property type="entry name" value="Fe-ADH"/>
    <property type="match status" value="1"/>
</dbReference>
<dbReference type="GO" id="GO:1990362">
    <property type="term" value="F:butanol dehydrogenase (NAD+) activity"/>
    <property type="evidence" value="ECO:0007669"/>
    <property type="project" value="InterPro"/>
</dbReference>
<dbReference type="InterPro" id="IPR018211">
    <property type="entry name" value="ADH_Fe_CS"/>
</dbReference>
<reference evidence="4" key="2">
    <citation type="journal article" date="2021" name="PeerJ">
        <title>Extensive microbial diversity within the chicken gut microbiome revealed by metagenomics and culture.</title>
        <authorList>
            <person name="Gilroy R."/>
            <person name="Ravi A."/>
            <person name="Getino M."/>
            <person name="Pursley I."/>
            <person name="Horton D.L."/>
            <person name="Alikhan N.F."/>
            <person name="Baker D."/>
            <person name="Gharbi K."/>
            <person name="Hall N."/>
            <person name="Watson M."/>
            <person name="Adriaenssens E.M."/>
            <person name="Foster-Nyarko E."/>
            <person name="Jarju S."/>
            <person name="Secka A."/>
            <person name="Antonio M."/>
            <person name="Oren A."/>
            <person name="Chaudhuri R.R."/>
            <person name="La Ragione R."/>
            <person name="Hildebrand F."/>
            <person name="Pallen M.J."/>
        </authorList>
    </citation>
    <scope>NUCLEOTIDE SEQUENCE</scope>
    <source>
        <strain evidence="4">CHK195-11698</strain>
    </source>
</reference>
<evidence type="ECO:0000259" key="2">
    <source>
        <dbReference type="Pfam" id="PF00465"/>
    </source>
</evidence>
<dbReference type="Gene3D" id="1.20.1090.10">
    <property type="entry name" value="Dehydroquinate synthase-like - alpha domain"/>
    <property type="match status" value="1"/>
</dbReference>
<sequence>MKEFVMNPMPKVYFGKGALKQALEAEMPKVGPNVMLAYGGGSIKKNGIYDEVMNLLQAAGKNVVEFTGIMANPTYAKVQEGARIARERQVDFILAVGGGSVIDCCKVVSAQAKMEEDLWEAEFVKHVFPTQFIPMGAVTTASGTGSEMNSGAVITNEETHQKNGMGGALSSFAVLDPTYTLTVPMSQVISGAFDTFSHAMETYFGQPAENNVSDEVNEAIMRNTIHNIWKAIADPQDVEARSELMWDSAMAENGILKLGKVTDFQAHMIEHQLGAYTDCNHGQGLAVIHPRLYRHIYQNGLEKFKRYAVEVWKIDPTGMSDDEVALAGIEALEKFISEIGLPTTLSQMGITDVDMLKKVADSTILTAGCCKKLSHEEIFEILKECL</sequence>
<evidence type="ECO:0000259" key="3">
    <source>
        <dbReference type="Pfam" id="PF25137"/>
    </source>
</evidence>
<dbReference type="InterPro" id="IPR001670">
    <property type="entry name" value="ADH_Fe/GldA"/>
</dbReference>
<evidence type="ECO:0000313" key="4">
    <source>
        <dbReference type="EMBL" id="HIU13162.1"/>
    </source>
</evidence>
<proteinExistence type="predicted"/>
<comment type="caution">
    <text evidence="4">The sequence shown here is derived from an EMBL/GenBank/DDBJ whole genome shotgun (WGS) entry which is preliminary data.</text>
</comment>
<dbReference type="EMBL" id="DVMJ01000029">
    <property type="protein sequence ID" value="HIU13162.1"/>
    <property type="molecule type" value="Genomic_DNA"/>
</dbReference>
<dbReference type="GO" id="GO:0005829">
    <property type="term" value="C:cytosol"/>
    <property type="evidence" value="ECO:0007669"/>
    <property type="project" value="TreeGrafter"/>
</dbReference>
<dbReference type="InterPro" id="IPR056798">
    <property type="entry name" value="ADH_Fe_C"/>
</dbReference>
<dbReference type="GO" id="GO:1990002">
    <property type="term" value="F:methylglyoxal reductase (NADPH) (acetol producing) activity"/>
    <property type="evidence" value="ECO:0007669"/>
    <property type="project" value="TreeGrafter"/>
</dbReference>
<dbReference type="Gene3D" id="3.40.50.1970">
    <property type="match status" value="1"/>
</dbReference>